<feature type="region of interest" description="Disordered" evidence="4">
    <location>
        <begin position="1047"/>
        <end position="1068"/>
    </location>
</feature>
<dbReference type="InterPro" id="IPR037593">
    <property type="entry name" value="MIOS/Sea4"/>
</dbReference>
<dbReference type="InterPro" id="IPR036322">
    <property type="entry name" value="WD40_repeat_dom_sf"/>
</dbReference>
<feature type="domain" description="GATOR2 complex protein MIO zinc-ribbon like" evidence="5">
    <location>
        <begin position="1074"/>
        <end position="1193"/>
    </location>
</feature>
<dbReference type="InterPro" id="IPR049092">
    <property type="entry name" value="MIOS_a-sol"/>
</dbReference>
<feature type="compositionally biased region" description="Low complexity" evidence="4">
    <location>
        <begin position="25"/>
        <end position="42"/>
    </location>
</feature>
<gene>
    <name evidence="7" type="ORF">CTEN210_01428</name>
</gene>
<reference evidence="7 8" key="1">
    <citation type="journal article" date="2021" name="Sci. Rep.">
        <title>The genome of the diatom Chaetoceros tenuissimus carries an ancient integrated fragment of an extant virus.</title>
        <authorList>
            <person name="Hongo Y."/>
            <person name="Kimura K."/>
            <person name="Takaki Y."/>
            <person name="Yoshida Y."/>
            <person name="Baba S."/>
            <person name="Kobayashi G."/>
            <person name="Nagasaki K."/>
            <person name="Hano T."/>
            <person name="Tomaru Y."/>
        </authorList>
    </citation>
    <scope>NUCLEOTIDE SEQUENCE [LARGE SCALE GENOMIC DNA]</scope>
    <source>
        <strain evidence="7 8">NIES-3715</strain>
    </source>
</reference>
<dbReference type="SMART" id="SM00320">
    <property type="entry name" value="WD40"/>
    <property type="match status" value="2"/>
</dbReference>
<dbReference type="Pfam" id="PF17034">
    <property type="entry name" value="zinc_ribbon_16"/>
    <property type="match status" value="1"/>
</dbReference>
<keyword evidence="3" id="KW-0677">Repeat</keyword>
<dbReference type="GO" id="GO:0005737">
    <property type="term" value="C:cytoplasm"/>
    <property type="evidence" value="ECO:0007669"/>
    <property type="project" value="TreeGrafter"/>
</dbReference>
<dbReference type="InterPro" id="IPR031488">
    <property type="entry name" value="Zn_ribbon_mio"/>
</dbReference>
<comment type="caution">
    <text evidence="7">The sequence shown here is derived from an EMBL/GenBank/DDBJ whole genome shotgun (WGS) entry which is preliminary data.</text>
</comment>
<evidence type="ECO:0000313" key="7">
    <source>
        <dbReference type="EMBL" id="GFH44954.1"/>
    </source>
</evidence>
<dbReference type="PANTHER" id="PTHR16453">
    <property type="entry name" value="WD40 DOMAIN-CONTAINING PROTEIN MIO FAMILY MEMBER"/>
    <property type="match status" value="1"/>
</dbReference>
<dbReference type="Pfam" id="PF21719">
    <property type="entry name" value="MIOS_a-sol"/>
    <property type="match status" value="1"/>
</dbReference>
<feature type="compositionally biased region" description="Polar residues" evidence="4">
    <location>
        <begin position="1059"/>
        <end position="1068"/>
    </location>
</feature>
<sequence>MDSSGEKNVPAAPYPPMISSAFSSRGRSLSLSKHSSSSAGKISKQHMMNSPPPSRINVTKRRLPSRVEFFNSEIYGSVNCKEHLHPHQGEMMQMQNQSHGQSLGEGNVEGSTSNPNLTVYGNNNMPPSALRKKRVGASASAMGKRLGPVLLDLRYFTSESANPTNSIESNPKRATTFAISRGIAALGTGNVSTALSSTCLSFRKLYDGQGNLVQDDVLSNPNCTIQVATGLTTGALCIHSLRNIGHYIPRKYSRLNENIEKMSLEERTELMKVVNEVEEDEKYHAWEILDSAKSQDATVSYFSHYQPKNHRSASTVAWNSYASQNHLVAIGILGSSGMSGGADGASSRDVGGRGNEFGKERDYGALIWDVGASQKGMRQTPLLRLAHNAGVSSVNWLHNGNLLAVGVQRNIQVYDIRTQGRSKPPITIQAHDNAVHGIRVDPLSDYFVSFSRAPQEPVKIWDLRKTGTHVTEIKFVSEIKLQTKRTTGSDAAVTEQNIVADVAWGPSSHGTLTVASNDSLRYYETRINPSRPMLTRITNAQSQVQSVAFQTRSKKVQRMLAVDIDGSVSDLPLHQVSPVSISPRDGRVVSSVESDVFSGSQSQGPCAMEKNTFDITEDISATMMRRARCLHVARYSTDASSNLEMISREIHTIRTESNLNGNLEYTSLISSCEQLWRLWSWIDRVEQLCARKEKDINIAIDERRLPAKGLHDAGLLSLLRMNRKDTKDVSTFDKSTISPLFNRKIFDSPMRRAALTACGWCDQYGVQEALSKLEARGKHEKAAALAVWNSNIGEAVAYLQRGADYIRSQECDDPTLRTKNSQYAETLELFAMCIAGYNGSIDSDSPTGAVWRKACEKLLERFNGEEYSTFKRRGSYLRAVCSFLIKTSKHTDVRDTLDDKDLSLSDRCAFACIFLSWQDLKEFLESSVAACIQEGHLEGILITGLNQEGIRLLQSYVDIHADVQTAALVSSRVIIPPHFVKETQVCNEWLEKYREMLNKFQMWQSRALFDVGRVELLRKLKQRSEEKEPVHTGTIRPLRAANIMSQRRRNMAGGRQNDTESPSQSFPPQIQARCNYCNTTLSLSRLMKRQDGIANNWLSKANPILSCCPNSQCRKPLPRCAICLLPLGCLNPYLELRKGKQNVDDLSELSNLPFAEWFTWCMKCKHGGHAHHMVGWFSNHSTCPVSNCDCNCEFDSIQKLKRPQMTDDHE</sequence>
<accession>A0AAD3CHK1</accession>
<evidence type="ECO:0000256" key="1">
    <source>
        <dbReference type="ARBA" id="ARBA00009713"/>
    </source>
</evidence>
<keyword evidence="8" id="KW-1185">Reference proteome</keyword>
<dbReference type="CDD" id="cd16691">
    <property type="entry name" value="mRING-H2-C3H3C2_Mio"/>
    <property type="match status" value="1"/>
</dbReference>
<name>A0AAD3CHK1_9STRA</name>
<proteinExistence type="inferred from homology"/>
<evidence type="ECO:0000259" key="6">
    <source>
        <dbReference type="Pfam" id="PF21719"/>
    </source>
</evidence>
<protein>
    <recommendedName>
        <fullName evidence="9">WD repeat protein mio zinc-ribbon like domain-containing protein</fullName>
    </recommendedName>
</protein>
<feature type="region of interest" description="Disordered" evidence="4">
    <location>
        <begin position="25"/>
        <end position="58"/>
    </location>
</feature>
<dbReference type="Proteomes" id="UP001054902">
    <property type="component" value="Unassembled WGS sequence"/>
</dbReference>
<evidence type="ECO:0000256" key="4">
    <source>
        <dbReference type="SAM" id="MobiDB-lite"/>
    </source>
</evidence>
<dbReference type="Gene3D" id="2.130.10.10">
    <property type="entry name" value="YVTN repeat-like/Quinoprotein amine dehydrogenase"/>
    <property type="match status" value="1"/>
</dbReference>
<dbReference type="EMBL" id="BLLK01000020">
    <property type="protein sequence ID" value="GFH44954.1"/>
    <property type="molecule type" value="Genomic_DNA"/>
</dbReference>
<keyword evidence="2" id="KW-0853">WD repeat</keyword>
<feature type="domain" description="MIOS-like alpha-solenoid" evidence="6">
    <location>
        <begin position="665"/>
        <end position="914"/>
    </location>
</feature>
<organism evidence="7 8">
    <name type="scientific">Chaetoceros tenuissimus</name>
    <dbReference type="NCBI Taxonomy" id="426638"/>
    <lineage>
        <taxon>Eukaryota</taxon>
        <taxon>Sar</taxon>
        <taxon>Stramenopiles</taxon>
        <taxon>Ochrophyta</taxon>
        <taxon>Bacillariophyta</taxon>
        <taxon>Coscinodiscophyceae</taxon>
        <taxon>Chaetocerotophycidae</taxon>
        <taxon>Chaetocerotales</taxon>
        <taxon>Chaetocerotaceae</taxon>
        <taxon>Chaetoceros</taxon>
    </lineage>
</organism>
<evidence type="ECO:0008006" key="9">
    <source>
        <dbReference type="Google" id="ProtNLM"/>
    </source>
</evidence>
<dbReference type="InterPro" id="IPR001680">
    <property type="entry name" value="WD40_rpt"/>
</dbReference>
<dbReference type="SUPFAM" id="SSF50978">
    <property type="entry name" value="WD40 repeat-like"/>
    <property type="match status" value="1"/>
</dbReference>
<evidence type="ECO:0000313" key="8">
    <source>
        <dbReference type="Proteomes" id="UP001054902"/>
    </source>
</evidence>
<evidence type="ECO:0000259" key="5">
    <source>
        <dbReference type="Pfam" id="PF17034"/>
    </source>
</evidence>
<evidence type="ECO:0000256" key="3">
    <source>
        <dbReference type="ARBA" id="ARBA00022737"/>
    </source>
</evidence>
<dbReference type="PANTHER" id="PTHR16453:SF9">
    <property type="entry name" value="GATOR COMPLEX PROTEIN MIOS"/>
    <property type="match status" value="1"/>
</dbReference>
<comment type="similarity">
    <text evidence="1">Belongs to the WD repeat mio family.</text>
</comment>
<dbReference type="AlphaFoldDB" id="A0AAD3CHK1"/>
<evidence type="ECO:0000256" key="2">
    <source>
        <dbReference type="ARBA" id="ARBA00022574"/>
    </source>
</evidence>
<dbReference type="InterPro" id="IPR015943">
    <property type="entry name" value="WD40/YVTN_repeat-like_dom_sf"/>
</dbReference>